<dbReference type="SUPFAM" id="SSF53927">
    <property type="entry name" value="Cytidine deaminase-like"/>
    <property type="match status" value="1"/>
</dbReference>
<feature type="binding site" evidence="7">
    <location>
        <position position="71"/>
    </location>
    <ligand>
        <name>Zn(2+)</name>
        <dbReference type="ChEBI" id="CHEBI:29105"/>
        <note>catalytic</note>
    </ligand>
</feature>
<comment type="cofactor">
    <cofactor evidence="1 7">
        <name>Zn(2+)</name>
        <dbReference type="ChEBI" id="CHEBI:29105"/>
    </cofactor>
</comment>
<comment type="similarity">
    <text evidence="2">Belongs to the cytidine and deoxycytidylate deaminase family.</text>
</comment>
<organism evidence="9">
    <name type="scientific">Geladintestivirus 5</name>
    <dbReference type="NCBI Taxonomy" id="3233137"/>
    <lineage>
        <taxon>Viruses</taxon>
        <taxon>Duplodnaviria</taxon>
        <taxon>Heunggongvirae</taxon>
        <taxon>Uroviricota</taxon>
        <taxon>Caudoviricetes</taxon>
        <taxon>Crassvirales</taxon>
    </lineage>
</organism>
<keyword evidence="3 7" id="KW-0479">Metal-binding</keyword>
<reference evidence="9" key="1">
    <citation type="submission" date="2024-06" db="EMBL/GenBank/DDBJ databases">
        <title>Intestivirid acquisition increases across infancy in a wild primate population.</title>
        <authorList>
            <person name="Schneider-Creas I.A."/>
            <person name="Moya I.L."/>
            <person name="Chiou K.L."/>
            <person name="Baniel A."/>
            <person name="Azanaw Haile A."/>
            <person name="Kebede F."/>
            <person name="Abebe B."/>
            <person name="Snyder-Mackler N."/>
            <person name="Varsani A."/>
        </authorList>
    </citation>
    <scope>NUCLEOTIDE SEQUENCE</scope>
    <source>
        <strain evidence="9">Int_RNL_2018_1252_VOL</strain>
    </source>
</reference>
<dbReference type="CDD" id="cd01286">
    <property type="entry name" value="deoxycytidylate_deaminase"/>
    <property type="match status" value="1"/>
</dbReference>
<sequence>MTQEQSDKYYIKVAQLCAKNSYAIKLQVGAIIAKDGQIISDGFNGTPCGFENKCEVQSMDGSLHTLSYVLHAESNAILKCAKYGRSTNGSTLYITHSPCIECAKLIIQAGIIRVVYLENYRKTEGLELLKKAGINVEKFEL</sequence>
<evidence type="ECO:0000259" key="8">
    <source>
        <dbReference type="PROSITE" id="PS51747"/>
    </source>
</evidence>
<dbReference type="InterPro" id="IPR016193">
    <property type="entry name" value="Cytidine_deaminase-like"/>
</dbReference>
<dbReference type="PROSITE" id="PS51747">
    <property type="entry name" value="CYT_DCMP_DEAMINASES_2"/>
    <property type="match status" value="1"/>
</dbReference>
<dbReference type="PIRSF" id="PIRSF006019">
    <property type="entry name" value="dCMP_deaminase"/>
    <property type="match status" value="1"/>
</dbReference>
<evidence type="ECO:0000256" key="4">
    <source>
        <dbReference type="ARBA" id="ARBA00022801"/>
    </source>
</evidence>
<evidence type="ECO:0000256" key="1">
    <source>
        <dbReference type="ARBA" id="ARBA00001947"/>
    </source>
</evidence>
<dbReference type="Gene3D" id="3.40.140.10">
    <property type="entry name" value="Cytidine Deaminase, domain 2"/>
    <property type="match status" value="1"/>
</dbReference>
<keyword evidence="4" id="KW-0378">Hydrolase</keyword>
<evidence type="ECO:0000256" key="6">
    <source>
        <dbReference type="PIRSR" id="PIRSR006019-1"/>
    </source>
</evidence>
<keyword evidence="5 7" id="KW-0862">Zinc</keyword>
<evidence type="ECO:0000256" key="7">
    <source>
        <dbReference type="PIRSR" id="PIRSR006019-2"/>
    </source>
</evidence>
<dbReference type="InterPro" id="IPR016192">
    <property type="entry name" value="APOBEC/CMP_deaminase_Zn-bd"/>
</dbReference>
<dbReference type="PROSITE" id="PS00903">
    <property type="entry name" value="CYT_DCMP_DEAMINASES_1"/>
    <property type="match status" value="1"/>
</dbReference>
<dbReference type="InterPro" id="IPR015517">
    <property type="entry name" value="dCMP_deaminase-rel"/>
</dbReference>
<feature type="active site" description="Proton donor" evidence="6">
    <location>
        <position position="73"/>
    </location>
</feature>
<dbReference type="InterPro" id="IPR035105">
    <property type="entry name" value="Deoxycytidylate_deaminase_dom"/>
</dbReference>
<dbReference type="PANTHER" id="PTHR11086">
    <property type="entry name" value="DEOXYCYTIDYLATE DEAMINASE-RELATED"/>
    <property type="match status" value="1"/>
</dbReference>
<dbReference type="InterPro" id="IPR016473">
    <property type="entry name" value="dCMP_deaminase"/>
</dbReference>
<accession>A0AAU8MJC1</accession>
<evidence type="ECO:0000256" key="2">
    <source>
        <dbReference type="ARBA" id="ARBA00006576"/>
    </source>
</evidence>
<dbReference type="EMBL" id="PP965495">
    <property type="protein sequence ID" value="XCO00119.1"/>
    <property type="molecule type" value="Genomic_DNA"/>
</dbReference>
<dbReference type="PANTHER" id="PTHR11086:SF18">
    <property type="entry name" value="DEOXYCYTIDYLATE DEAMINASE"/>
    <property type="match status" value="1"/>
</dbReference>
<feature type="binding site" evidence="7">
    <location>
        <position position="102"/>
    </location>
    <ligand>
        <name>Zn(2+)</name>
        <dbReference type="ChEBI" id="CHEBI:29105"/>
        <note>catalytic</note>
    </ligand>
</feature>
<protein>
    <submittedName>
        <fullName evidence="9">Deoxycytidylate deaminase</fullName>
    </submittedName>
</protein>
<feature type="binding site" evidence="7">
    <location>
        <position position="99"/>
    </location>
    <ligand>
        <name>Zn(2+)</name>
        <dbReference type="ChEBI" id="CHEBI:29105"/>
        <note>catalytic</note>
    </ligand>
</feature>
<evidence type="ECO:0000313" key="9">
    <source>
        <dbReference type="EMBL" id="XCO00119.1"/>
    </source>
</evidence>
<dbReference type="GO" id="GO:0008270">
    <property type="term" value="F:zinc ion binding"/>
    <property type="evidence" value="ECO:0007669"/>
    <property type="project" value="InterPro"/>
</dbReference>
<dbReference type="InterPro" id="IPR002125">
    <property type="entry name" value="CMP_dCMP_dom"/>
</dbReference>
<evidence type="ECO:0000256" key="5">
    <source>
        <dbReference type="ARBA" id="ARBA00022833"/>
    </source>
</evidence>
<evidence type="ECO:0000256" key="3">
    <source>
        <dbReference type="ARBA" id="ARBA00022723"/>
    </source>
</evidence>
<dbReference type="GO" id="GO:0004132">
    <property type="term" value="F:dCMP deaminase activity"/>
    <property type="evidence" value="ECO:0007669"/>
    <property type="project" value="InterPro"/>
</dbReference>
<feature type="domain" description="CMP/dCMP-type deaminase" evidence="8">
    <location>
        <begin position="5"/>
        <end position="129"/>
    </location>
</feature>
<dbReference type="GO" id="GO:0006220">
    <property type="term" value="P:pyrimidine nucleotide metabolic process"/>
    <property type="evidence" value="ECO:0007669"/>
    <property type="project" value="InterPro"/>
</dbReference>
<name>A0AAU8MJC1_9CAUD</name>
<dbReference type="Pfam" id="PF00383">
    <property type="entry name" value="dCMP_cyt_deam_1"/>
    <property type="match status" value="1"/>
</dbReference>
<proteinExistence type="inferred from homology"/>